<protein>
    <submittedName>
        <fullName evidence="1">SDHA isoform 16</fullName>
    </submittedName>
</protein>
<accession>A0A2J8JY59</accession>
<proteinExistence type="predicted"/>
<comment type="caution">
    <text evidence="1">The sequence shown here is derived from an EMBL/GenBank/DDBJ whole genome shotgun (WGS) entry which is preliminary data.</text>
</comment>
<evidence type="ECO:0000313" key="2">
    <source>
        <dbReference type="Proteomes" id="UP000236370"/>
    </source>
</evidence>
<reference evidence="1 2" key="1">
    <citation type="submission" date="2017-12" db="EMBL/GenBank/DDBJ databases">
        <title>High-resolution comparative analysis of great ape genomes.</title>
        <authorList>
            <person name="Pollen A."/>
            <person name="Hastie A."/>
            <person name="Hormozdiari F."/>
            <person name="Dougherty M."/>
            <person name="Liu R."/>
            <person name="Chaisson M."/>
            <person name="Hoppe E."/>
            <person name="Hill C."/>
            <person name="Pang A."/>
            <person name="Hillier L."/>
            <person name="Baker C."/>
            <person name="Armstrong J."/>
            <person name="Shendure J."/>
            <person name="Paten B."/>
            <person name="Wilson R."/>
            <person name="Chao H."/>
            <person name="Schneider V."/>
            <person name="Ventura M."/>
            <person name="Kronenberg Z."/>
            <person name="Murali S."/>
            <person name="Gordon D."/>
            <person name="Cantsilieris S."/>
            <person name="Munson K."/>
            <person name="Nelson B."/>
            <person name="Raja A."/>
            <person name="Underwood J."/>
            <person name="Diekhans M."/>
            <person name="Fiddes I."/>
            <person name="Haussler D."/>
            <person name="Eichler E."/>
        </authorList>
    </citation>
    <scope>NUCLEOTIDE SEQUENCE [LARGE SCALE GENOMIC DNA]</scope>
    <source>
        <strain evidence="1">Yerkes chimp pedigree #C0471</strain>
    </source>
</reference>
<gene>
    <name evidence="1" type="ORF">CK820_G0043201</name>
</gene>
<dbReference type="AlphaFoldDB" id="A0A2J8JY59"/>
<evidence type="ECO:0000313" key="1">
    <source>
        <dbReference type="EMBL" id="PNI27720.1"/>
    </source>
</evidence>
<dbReference type="Proteomes" id="UP000236370">
    <property type="component" value="Unassembled WGS sequence"/>
</dbReference>
<dbReference type="EMBL" id="NBAG03000409">
    <property type="protein sequence ID" value="PNI27720.1"/>
    <property type="molecule type" value="Genomic_DNA"/>
</dbReference>
<organism evidence="1 2">
    <name type="scientific">Pan troglodytes</name>
    <name type="common">Chimpanzee</name>
    <dbReference type="NCBI Taxonomy" id="9598"/>
    <lineage>
        <taxon>Eukaryota</taxon>
        <taxon>Metazoa</taxon>
        <taxon>Chordata</taxon>
        <taxon>Craniata</taxon>
        <taxon>Vertebrata</taxon>
        <taxon>Euteleostomi</taxon>
        <taxon>Mammalia</taxon>
        <taxon>Eutheria</taxon>
        <taxon>Euarchontoglires</taxon>
        <taxon>Primates</taxon>
        <taxon>Haplorrhini</taxon>
        <taxon>Catarrhini</taxon>
        <taxon>Hominidae</taxon>
        <taxon>Pan</taxon>
    </lineage>
</organism>
<name>A0A2J8JY59_PANTR</name>
<sequence length="91" mass="10387">MSRVRGLSRLLSARRLALAKACTDTACKLFESSLIRGKRKPRNFNSYWVNCLLQVNGQQCCKQEPEVFTSLLMGTRGHLLKFQIPFLLSIQ</sequence>